<proteinExistence type="predicted"/>
<accession>A0A3A4S806</accession>
<evidence type="ECO:0000313" key="2">
    <source>
        <dbReference type="Proteomes" id="UP000266144"/>
    </source>
</evidence>
<protein>
    <submittedName>
        <fullName evidence="1">Uncharacterized protein</fullName>
    </submittedName>
</protein>
<reference evidence="2" key="1">
    <citation type="submission" date="2018-02" db="EMBL/GenBank/DDBJ databases">
        <authorList>
            <person name="Handem S."/>
        </authorList>
    </citation>
    <scope>NUCLEOTIDE SEQUENCE [LARGE SCALE GENOMIC DNA]</scope>
    <source>
        <strain evidence="2">Spain939</strain>
    </source>
</reference>
<dbReference type="EMBL" id="PTQV01000042">
    <property type="protein sequence ID" value="RJP81305.1"/>
    <property type="molecule type" value="Genomic_DNA"/>
</dbReference>
<organism evidence="1 2">
    <name type="scientific">Streptococcus pseudopneumoniae</name>
    <dbReference type="NCBI Taxonomy" id="257758"/>
    <lineage>
        <taxon>Bacteria</taxon>
        <taxon>Bacillati</taxon>
        <taxon>Bacillota</taxon>
        <taxon>Bacilli</taxon>
        <taxon>Lactobacillales</taxon>
        <taxon>Streptococcaceae</taxon>
        <taxon>Streptococcus</taxon>
    </lineage>
</organism>
<gene>
    <name evidence="1" type="ORF">C5O68_07470</name>
</gene>
<sequence>MSLLSNFLGTEEFSLMDSPMFQELVENIKANKIYSVNNEFDYDLNISGSLKKYKDEIHFTSQLNNQKEFYDLNSITKVNAMPKYNIKNKKSCFSYLPIDSENLITTKENSEVAA</sequence>
<dbReference type="Proteomes" id="UP000266144">
    <property type="component" value="Unassembled WGS sequence"/>
</dbReference>
<name>A0A3A4S806_9STRE</name>
<evidence type="ECO:0000313" key="1">
    <source>
        <dbReference type="EMBL" id="RJP81305.1"/>
    </source>
</evidence>
<dbReference type="RefSeq" id="WP_050971712.1">
    <property type="nucleotide sequence ID" value="NZ_CQZX01000073.1"/>
</dbReference>
<comment type="caution">
    <text evidence="1">The sequence shown here is derived from an EMBL/GenBank/DDBJ whole genome shotgun (WGS) entry which is preliminary data.</text>
</comment>
<dbReference type="AlphaFoldDB" id="A0A3A4S806"/>